<evidence type="ECO:0000256" key="2">
    <source>
        <dbReference type="ARBA" id="ARBA00022741"/>
    </source>
</evidence>
<sequence>MIIEVTNLHKSFGENEVLTGIDCTVAESEVVCVIGPSGSGKSTLLRCLNRLEDITAGEVVVDGYHLTDRKIRIDDVRAEIGMVFQQFNLFPHKSVIENIMLAPMKVRGLSAHEARERGRVLLQKVGLQEKENAYPSSLSGGQQQRVAIARALAMEPKIMLFDEPTSALDPELVGEVLAVMKDLAREGMTMVVVTHEMGFAREVGDRVLFMDGGVIVEEGTPTQVFDHPRETRTRAFLEKVL</sequence>
<evidence type="ECO:0000256" key="4">
    <source>
        <dbReference type="ARBA" id="ARBA00038850"/>
    </source>
</evidence>
<dbReference type="InterPro" id="IPR017871">
    <property type="entry name" value="ABC_transporter-like_CS"/>
</dbReference>
<dbReference type="InterPro" id="IPR003439">
    <property type="entry name" value="ABC_transporter-like_ATP-bd"/>
</dbReference>
<keyword evidence="1" id="KW-0813">Transport</keyword>
<evidence type="ECO:0000259" key="6">
    <source>
        <dbReference type="PROSITE" id="PS50893"/>
    </source>
</evidence>
<dbReference type="PIRSF" id="PIRSF039085">
    <property type="entry name" value="ABC_ATPase_HisP"/>
    <property type="match status" value="1"/>
</dbReference>
<dbReference type="InterPro" id="IPR050086">
    <property type="entry name" value="MetN_ABC_transporter-like"/>
</dbReference>
<dbReference type="STRING" id="648782.SAMN04488554_0636"/>
<dbReference type="PROSITE" id="PS00211">
    <property type="entry name" value="ABC_TRANSPORTER_1"/>
    <property type="match status" value="1"/>
</dbReference>
<dbReference type="InterPro" id="IPR003593">
    <property type="entry name" value="AAA+_ATPase"/>
</dbReference>
<dbReference type="SMART" id="SM00382">
    <property type="entry name" value="AAA"/>
    <property type="match status" value="1"/>
</dbReference>
<dbReference type="CDD" id="cd03262">
    <property type="entry name" value="ABC_HisP_GlnQ"/>
    <property type="match status" value="1"/>
</dbReference>
<dbReference type="PANTHER" id="PTHR43166">
    <property type="entry name" value="AMINO ACID IMPORT ATP-BINDING PROTEIN"/>
    <property type="match status" value="1"/>
</dbReference>
<dbReference type="PROSITE" id="PS50893">
    <property type="entry name" value="ABC_TRANSPORTER_2"/>
    <property type="match status" value="1"/>
</dbReference>
<dbReference type="PANTHER" id="PTHR43166:SF37">
    <property type="entry name" value="ARGININE TRANSPORT ATP-BINDING PROTEIN ARTM"/>
    <property type="match status" value="1"/>
</dbReference>
<evidence type="ECO:0000256" key="5">
    <source>
        <dbReference type="ARBA" id="ARBA00047624"/>
    </source>
</evidence>
<dbReference type="AlphaFoldDB" id="A0A1H5DCD3"/>
<keyword evidence="3 7" id="KW-0067">ATP-binding</keyword>
<name>A0A1H5DCD3_9MICO</name>
<evidence type="ECO:0000256" key="3">
    <source>
        <dbReference type="ARBA" id="ARBA00022840"/>
    </source>
</evidence>
<dbReference type="Gene3D" id="3.40.50.300">
    <property type="entry name" value="P-loop containing nucleotide triphosphate hydrolases"/>
    <property type="match status" value="1"/>
</dbReference>
<keyword evidence="2" id="KW-0547">Nucleotide-binding</keyword>
<organism evidence="7 8">
    <name type="scientific">Ruania alba</name>
    <dbReference type="NCBI Taxonomy" id="648782"/>
    <lineage>
        <taxon>Bacteria</taxon>
        <taxon>Bacillati</taxon>
        <taxon>Actinomycetota</taxon>
        <taxon>Actinomycetes</taxon>
        <taxon>Micrococcales</taxon>
        <taxon>Ruaniaceae</taxon>
        <taxon>Ruania</taxon>
    </lineage>
</organism>
<dbReference type="SUPFAM" id="SSF52540">
    <property type="entry name" value="P-loop containing nucleoside triphosphate hydrolases"/>
    <property type="match status" value="1"/>
</dbReference>
<dbReference type="EMBL" id="FNTX01000001">
    <property type="protein sequence ID" value="SED76497.1"/>
    <property type="molecule type" value="Genomic_DNA"/>
</dbReference>
<dbReference type="Pfam" id="PF00005">
    <property type="entry name" value="ABC_tran"/>
    <property type="match status" value="1"/>
</dbReference>
<evidence type="ECO:0000313" key="8">
    <source>
        <dbReference type="Proteomes" id="UP000199220"/>
    </source>
</evidence>
<protein>
    <recommendedName>
        <fullName evidence="4">ABC-type polar-amino-acid transporter</fullName>
        <ecNumber evidence="4">7.4.2.1</ecNumber>
    </recommendedName>
</protein>
<comment type="catalytic activity">
    <reaction evidence="5">
        <text>a polar amino acid(out) + ATP + H2O = a polar amino acid(in) + ADP + phosphate + H(+)</text>
        <dbReference type="Rhea" id="RHEA:14673"/>
        <dbReference type="ChEBI" id="CHEBI:15377"/>
        <dbReference type="ChEBI" id="CHEBI:15378"/>
        <dbReference type="ChEBI" id="CHEBI:30616"/>
        <dbReference type="ChEBI" id="CHEBI:43474"/>
        <dbReference type="ChEBI" id="CHEBI:62031"/>
        <dbReference type="ChEBI" id="CHEBI:456216"/>
        <dbReference type="EC" id="7.4.2.1"/>
    </reaction>
    <physiologicalReaction direction="left-to-right" evidence="5">
        <dbReference type="Rhea" id="RHEA:14674"/>
    </physiologicalReaction>
</comment>
<keyword evidence="8" id="KW-1185">Reference proteome</keyword>
<reference evidence="8" key="1">
    <citation type="submission" date="2016-10" db="EMBL/GenBank/DDBJ databases">
        <authorList>
            <person name="Varghese N."/>
            <person name="Submissions S."/>
        </authorList>
    </citation>
    <scope>NUCLEOTIDE SEQUENCE [LARGE SCALE GENOMIC DNA]</scope>
    <source>
        <strain evidence="8">DSM 21368</strain>
    </source>
</reference>
<dbReference type="GO" id="GO:0005524">
    <property type="term" value="F:ATP binding"/>
    <property type="evidence" value="ECO:0007669"/>
    <property type="project" value="UniProtKB-KW"/>
</dbReference>
<dbReference type="GO" id="GO:0015426">
    <property type="term" value="F:ATPase-coupled polar amino acid-transporter activity"/>
    <property type="evidence" value="ECO:0007669"/>
    <property type="project" value="UniProtKB-EC"/>
</dbReference>
<dbReference type="InterPro" id="IPR027417">
    <property type="entry name" value="P-loop_NTPase"/>
</dbReference>
<gene>
    <name evidence="7" type="ORF">SAMN04488554_0636</name>
</gene>
<dbReference type="InterPro" id="IPR030679">
    <property type="entry name" value="ABC_ATPase_HisP-typ"/>
</dbReference>
<evidence type="ECO:0000256" key="1">
    <source>
        <dbReference type="ARBA" id="ARBA00022448"/>
    </source>
</evidence>
<dbReference type="GO" id="GO:0016887">
    <property type="term" value="F:ATP hydrolysis activity"/>
    <property type="evidence" value="ECO:0007669"/>
    <property type="project" value="InterPro"/>
</dbReference>
<evidence type="ECO:0000313" key="7">
    <source>
        <dbReference type="EMBL" id="SED76497.1"/>
    </source>
</evidence>
<accession>A0A1H5DCD3</accession>
<dbReference type="Proteomes" id="UP000199220">
    <property type="component" value="Unassembled WGS sequence"/>
</dbReference>
<feature type="domain" description="ABC transporter" evidence="6">
    <location>
        <begin position="3"/>
        <end position="237"/>
    </location>
</feature>
<proteinExistence type="predicted"/>
<dbReference type="EC" id="7.4.2.1" evidence="4"/>
<dbReference type="FunFam" id="3.40.50.300:FF:000020">
    <property type="entry name" value="Amino acid ABC transporter ATP-binding component"/>
    <property type="match status" value="1"/>
</dbReference>
<dbReference type="RefSeq" id="WP_281242039.1">
    <property type="nucleotide sequence ID" value="NZ_FNTX01000001.1"/>
</dbReference>